<dbReference type="EMBL" id="CP108341">
    <property type="protein sequence ID" value="WTW32138.1"/>
    <property type="molecule type" value="Genomic_DNA"/>
</dbReference>
<reference evidence="1 2" key="1">
    <citation type="submission" date="2022-10" db="EMBL/GenBank/DDBJ databases">
        <title>The complete genomes of actinobacterial strains from the NBC collection.</title>
        <authorList>
            <person name="Joergensen T.S."/>
            <person name="Alvarez Arevalo M."/>
            <person name="Sterndorff E.B."/>
            <person name="Faurdal D."/>
            <person name="Vuksanovic O."/>
            <person name="Mourched A.-S."/>
            <person name="Charusanti P."/>
            <person name="Shaw S."/>
            <person name="Blin K."/>
            <person name="Weber T."/>
        </authorList>
    </citation>
    <scope>NUCLEOTIDE SEQUENCE [LARGE SCALE GENOMIC DNA]</scope>
    <source>
        <strain evidence="1 2">NBC_00017</strain>
    </source>
</reference>
<evidence type="ECO:0000313" key="1">
    <source>
        <dbReference type="EMBL" id="WTW32138.1"/>
    </source>
</evidence>
<dbReference type="InterPro" id="IPR029060">
    <property type="entry name" value="PIN-like_dom_sf"/>
</dbReference>
<dbReference type="Proteomes" id="UP001621512">
    <property type="component" value="Chromosome"/>
</dbReference>
<name>A0ABZ1MY96_STREF</name>
<dbReference type="SUPFAM" id="SSF88723">
    <property type="entry name" value="PIN domain-like"/>
    <property type="match status" value="1"/>
</dbReference>
<organism evidence="1 2">
    <name type="scientific">Streptomyces purpurascens</name>
    <dbReference type="NCBI Taxonomy" id="1924"/>
    <lineage>
        <taxon>Bacteria</taxon>
        <taxon>Bacillati</taxon>
        <taxon>Actinomycetota</taxon>
        <taxon>Actinomycetes</taxon>
        <taxon>Kitasatosporales</taxon>
        <taxon>Streptomycetaceae</taxon>
        <taxon>Streptomyces</taxon>
    </lineage>
</organism>
<evidence type="ECO:0000313" key="2">
    <source>
        <dbReference type="Proteomes" id="UP001621512"/>
    </source>
</evidence>
<keyword evidence="2" id="KW-1185">Reference proteome</keyword>
<proteinExistence type="predicted"/>
<dbReference type="RefSeq" id="WP_359895783.1">
    <property type="nucleotide sequence ID" value="NZ_CP108341.1"/>
</dbReference>
<dbReference type="Gene3D" id="3.40.50.1010">
    <property type="entry name" value="5'-nuclease"/>
    <property type="match status" value="1"/>
</dbReference>
<evidence type="ECO:0008006" key="3">
    <source>
        <dbReference type="Google" id="ProtNLM"/>
    </source>
</evidence>
<accession>A0ABZ1MY96</accession>
<gene>
    <name evidence="1" type="ORF">OHU35_41360</name>
</gene>
<protein>
    <recommendedName>
        <fullName evidence="3">5'-3' exonuclease alpha-helical arch N-terminal domain-containing protein</fullName>
    </recommendedName>
</protein>
<sequence>MRAEGFEVLIVTGDRDSFQLVSEHTTVLCPTRRRPGSPSGR</sequence>